<dbReference type="GO" id="GO:0061579">
    <property type="term" value="F:N-acyl homoserine lactone synthase activity"/>
    <property type="evidence" value="ECO:0007669"/>
    <property type="project" value="UniProtKB-UniRule"/>
</dbReference>
<dbReference type="PROSITE" id="PS51187">
    <property type="entry name" value="AUTOINDUCER_SYNTH_2"/>
    <property type="match status" value="1"/>
</dbReference>
<evidence type="ECO:0000313" key="8">
    <source>
        <dbReference type="Proteomes" id="UP000298179"/>
    </source>
</evidence>
<dbReference type="Pfam" id="PF00765">
    <property type="entry name" value="Autoind_synth"/>
    <property type="match status" value="1"/>
</dbReference>
<evidence type="ECO:0000256" key="3">
    <source>
        <dbReference type="ARBA" id="ARBA00022691"/>
    </source>
</evidence>
<dbReference type="InterPro" id="IPR016181">
    <property type="entry name" value="Acyl_CoA_acyltransferase"/>
</dbReference>
<dbReference type="EC" id="2.3.1.184" evidence="6"/>
<dbReference type="EMBL" id="SOZD01000005">
    <property type="protein sequence ID" value="TFF20838.1"/>
    <property type="molecule type" value="Genomic_DNA"/>
</dbReference>
<evidence type="ECO:0000256" key="5">
    <source>
        <dbReference type="PROSITE-ProRule" id="PRU00533"/>
    </source>
</evidence>
<keyword evidence="1 5" id="KW-0673">Quorum sensing</keyword>
<dbReference type="PRINTS" id="PR01549">
    <property type="entry name" value="AUTOINDCRSYN"/>
</dbReference>
<gene>
    <name evidence="7" type="ORF">E3C22_18290</name>
</gene>
<dbReference type="GO" id="GO:0007165">
    <property type="term" value="P:signal transduction"/>
    <property type="evidence" value="ECO:0007669"/>
    <property type="project" value="TreeGrafter"/>
</dbReference>
<dbReference type="SUPFAM" id="SSF55729">
    <property type="entry name" value="Acyl-CoA N-acyltransferases (Nat)"/>
    <property type="match status" value="1"/>
</dbReference>
<reference evidence="7 8" key="1">
    <citation type="submission" date="2019-03" db="EMBL/GenBank/DDBJ databases">
        <title>Jiella endophytica sp. nov., a novel endophytic bacterium isolated from root of Ficus microcarpa Linn. f.</title>
        <authorList>
            <person name="Tuo L."/>
        </authorList>
    </citation>
    <scope>NUCLEOTIDE SEQUENCE [LARGE SCALE GENOMIC DNA]</scope>
    <source>
        <strain evidence="7 8">CBS5Q-3</strain>
    </source>
</reference>
<keyword evidence="2 6" id="KW-0808">Transferase</keyword>
<evidence type="ECO:0000256" key="1">
    <source>
        <dbReference type="ARBA" id="ARBA00022654"/>
    </source>
</evidence>
<dbReference type="Gene3D" id="3.40.630.30">
    <property type="match status" value="1"/>
</dbReference>
<comment type="catalytic activity">
    <reaction evidence="6">
        <text>a fatty acyl-[ACP] + S-adenosyl-L-methionine = an N-acyl-L-homoserine lactone + S-methyl-5'-thioadenosine + holo-[ACP] + H(+)</text>
        <dbReference type="Rhea" id="RHEA:10096"/>
        <dbReference type="Rhea" id="RHEA-COMP:9685"/>
        <dbReference type="Rhea" id="RHEA-COMP:14125"/>
        <dbReference type="ChEBI" id="CHEBI:15378"/>
        <dbReference type="ChEBI" id="CHEBI:17509"/>
        <dbReference type="ChEBI" id="CHEBI:55474"/>
        <dbReference type="ChEBI" id="CHEBI:59789"/>
        <dbReference type="ChEBI" id="CHEBI:64479"/>
        <dbReference type="ChEBI" id="CHEBI:138651"/>
        <dbReference type="EC" id="2.3.1.184"/>
    </reaction>
</comment>
<comment type="caution">
    <text evidence="7">The sequence shown here is derived from an EMBL/GenBank/DDBJ whole genome shotgun (WGS) entry which is preliminary data.</text>
</comment>
<sequence length="215" mass="23709">MPDVHVVNAENAHLYTDELDQHFRRRHDVFVGRRGWSELQRPDGRDIDEFDDETATHLLIIEGGEVVAGSRLHPHTAPTLLSRKFARLANWQLPPMETSLDWTRLYVLPRGETAAARMRVSRLMYCAIMQYALEREMSAITFVGYLSLIEVFGAIGWRTTPLGMPEVIDGRATLAAGIAVDEAALFSALAAAGRHGSVLTGRCLVSGGPATRDAA</sequence>
<dbReference type="OrthoDB" id="6169313at2"/>
<dbReference type="PANTHER" id="PTHR39322">
    <property type="entry name" value="ACYL-HOMOSERINE-LACTONE SYNTHASE"/>
    <property type="match status" value="1"/>
</dbReference>
<protein>
    <recommendedName>
        <fullName evidence="6">Acyl-homoserine-lactone synthase</fullName>
        <ecNumber evidence="6">2.3.1.184</ecNumber>
    </recommendedName>
    <alternativeName>
        <fullName evidence="6">Autoinducer synthesis protein</fullName>
    </alternativeName>
</protein>
<comment type="similarity">
    <text evidence="5 6">Belongs to the autoinducer synthase family.</text>
</comment>
<dbReference type="PANTHER" id="PTHR39322:SF1">
    <property type="entry name" value="ISOVALERYL-HOMOSERINE LACTONE SYNTHASE"/>
    <property type="match status" value="1"/>
</dbReference>
<keyword evidence="4 5" id="KW-0071">Autoinducer synthesis</keyword>
<organism evidence="7 8">
    <name type="scientific">Jiella endophytica</name>
    <dbReference type="NCBI Taxonomy" id="2558362"/>
    <lineage>
        <taxon>Bacteria</taxon>
        <taxon>Pseudomonadati</taxon>
        <taxon>Pseudomonadota</taxon>
        <taxon>Alphaproteobacteria</taxon>
        <taxon>Hyphomicrobiales</taxon>
        <taxon>Aurantimonadaceae</taxon>
        <taxon>Jiella</taxon>
    </lineage>
</organism>
<evidence type="ECO:0000256" key="2">
    <source>
        <dbReference type="ARBA" id="ARBA00022679"/>
    </source>
</evidence>
<proteinExistence type="inferred from homology"/>
<dbReference type="Proteomes" id="UP000298179">
    <property type="component" value="Unassembled WGS sequence"/>
</dbReference>
<dbReference type="InterPro" id="IPR001690">
    <property type="entry name" value="Autoind_synthase"/>
</dbReference>
<evidence type="ECO:0000256" key="6">
    <source>
        <dbReference type="RuleBase" id="RU361135"/>
    </source>
</evidence>
<accession>A0A4Y8RG76</accession>
<evidence type="ECO:0000256" key="4">
    <source>
        <dbReference type="ARBA" id="ARBA00022929"/>
    </source>
</evidence>
<dbReference type="RefSeq" id="WP_134763313.1">
    <property type="nucleotide sequence ID" value="NZ_SOZD01000005.1"/>
</dbReference>
<dbReference type="AlphaFoldDB" id="A0A4Y8RG76"/>
<name>A0A4Y8RG76_9HYPH</name>
<dbReference type="GO" id="GO:0009372">
    <property type="term" value="P:quorum sensing"/>
    <property type="evidence" value="ECO:0007669"/>
    <property type="project" value="UniProtKB-UniRule"/>
</dbReference>
<evidence type="ECO:0000313" key="7">
    <source>
        <dbReference type="EMBL" id="TFF20838.1"/>
    </source>
</evidence>
<keyword evidence="3 6" id="KW-0949">S-adenosyl-L-methionine</keyword>
<keyword evidence="8" id="KW-1185">Reference proteome</keyword>